<dbReference type="PANTHER" id="PTHR43409">
    <property type="entry name" value="ANAEROBIC MAGNESIUM-PROTOPORPHYRIN IX MONOMETHYL ESTER CYCLASE-RELATED"/>
    <property type="match status" value="1"/>
</dbReference>
<dbReference type="PROSITE" id="PS51918">
    <property type="entry name" value="RADICAL_SAM"/>
    <property type="match status" value="1"/>
</dbReference>
<evidence type="ECO:0000256" key="2">
    <source>
        <dbReference type="ARBA" id="ARBA00022691"/>
    </source>
</evidence>
<evidence type="ECO:0000313" key="8">
    <source>
        <dbReference type="EMBL" id="RGE65174.1"/>
    </source>
</evidence>
<accession>A0A3E3IDL5</accession>
<dbReference type="SFLD" id="SFLDG01082">
    <property type="entry name" value="B12-binding_domain_containing"/>
    <property type="match status" value="1"/>
</dbReference>
<dbReference type="InterPro" id="IPR007197">
    <property type="entry name" value="rSAM"/>
</dbReference>
<dbReference type="InterPro" id="IPR023404">
    <property type="entry name" value="rSAM_horseshoe"/>
</dbReference>
<dbReference type="GO" id="GO:0003824">
    <property type="term" value="F:catalytic activity"/>
    <property type="evidence" value="ECO:0007669"/>
    <property type="project" value="InterPro"/>
</dbReference>
<dbReference type="GO" id="GO:0046872">
    <property type="term" value="F:metal ion binding"/>
    <property type="evidence" value="ECO:0007669"/>
    <property type="project" value="UniProtKB-KW"/>
</dbReference>
<dbReference type="Gene3D" id="3.80.30.20">
    <property type="entry name" value="tm_1862 like domain"/>
    <property type="match status" value="1"/>
</dbReference>
<keyword evidence="3" id="KW-0479">Metal-binding</keyword>
<feature type="domain" description="B12-binding" evidence="6">
    <location>
        <begin position="1"/>
        <end position="138"/>
    </location>
</feature>
<keyword evidence="4" id="KW-0408">Iron</keyword>
<dbReference type="CDD" id="cd02068">
    <property type="entry name" value="radical_SAM_B12_BD"/>
    <property type="match status" value="1"/>
</dbReference>
<dbReference type="PROSITE" id="PS51332">
    <property type="entry name" value="B12_BINDING"/>
    <property type="match status" value="1"/>
</dbReference>
<dbReference type="SFLD" id="SFLDS00029">
    <property type="entry name" value="Radical_SAM"/>
    <property type="match status" value="1"/>
</dbReference>
<keyword evidence="2" id="KW-0949">S-adenosyl-L-methionine</keyword>
<dbReference type="Proteomes" id="UP000260812">
    <property type="component" value="Unassembled WGS sequence"/>
</dbReference>
<dbReference type="GeneID" id="97985751"/>
<dbReference type="InterPro" id="IPR025288">
    <property type="entry name" value="DUF4080"/>
</dbReference>
<evidence type="ECO:0000256" key="3">
    <source>
        <dbReference type="ARBA" id="ARBA00022723"/>
    </source>
</evidence>
<keyword evidence="9" id="KW-1185">Reference proteome</keyword>
<dbReference type="GO" id="GO:0051536">
    <property type="term" value="F:iron-sulfur cluster binding"/>
    <property type="evidence" value="ECO:0007669"/>
    <property type="project" value="UniProtKB-KW"/>
</dbReference>
<dbReference type="GO" id="GO:0005829">
    <property type="term" value="C:cytosol"/>
    <property type="evidence" value="ECO:0007669"/>
    <property type="project" value="TreeGrafter"/>
</dbReference>
<dbReference type="InterPro" id="IPR051198">
    <property type="entry name" value="BchE-like"/>
</dbReference>
<evidence type="ECO:0000256" key="1">
    <source>
        <dbReference type="ARBA" id="ARBA00001966"/>
    </source>
</evidence>
<dbReference type="Gene3D" id="3.40.50.280">
    <property type="entry name" value="Cobalamin-binding domain"/>
    <property type="match status" value="1"/>
</dbReference>
<reference evidence="8" key="1">
    <citation type="submission" date="2018-08" db="EMBL/GenBank/DDBJ databases">
        <title>A genome reference for cultivated species of the human gut microbiota.</title>
        <authorList>
            <person name="Zou Y."/>
            <person name="Xue W."/>
            <person name="Luo G."/>
        </authorList>
    </citation>
    <scope>NUCLEOTIDE SEQUENCE [LARGE SCALE GENOMIC DNA]</scope>
    <source>
        <strain evidence="8">TF05-5AC</strain>
    </source>
</reference>
<sequence length="631" mass="73558">MKFLLTAVNAKYIHSNPAIYSLRAYSIRKEPALEEHMELAEYTINQPFQEILADIYGRKPDCIAFSCYIWNWEMIQDITRELAKILPDVPIWLGGPEVSYNPEEILEKMPFLTGVMVGEGEVTFHELLVFYKDKHSSGAGQPDTDEEDTLQKIPGIVFRRAPEKPGETPEAYAAACKTPGTCTAAGALSVCCTAPRSLTDISDIPFFYNEEDIGDFHNRIIYYESSRGCPYRCSYCLSSIDKTVRLRSLELVKKELQFFLDKKVPQVKFVDRTFNCNHAHAQAIWRYISEHDNGVTNFHFEISADILNEEELRILRSLRPGLVQLEIGVQSTNPQTIREIRRAMDWEKLKKIVASIQEGQNIHIHLDLIAGLPCEDLESFRRSFNDVYACRPEQLQLGFLKVLKGSYMHEKASEYGIHYTDKPPYEVLFTRWLPYGDVLSLKKIEEMVELYYNSAQFTHTLPVLEAVFPNPFRLYEELAAYYEKKGYFINNPARSYRYQVLLDFALSVDPERESLYRQLLTLDMYLRENLKSRPDFALNLQETPEIKEKINGFYRKEENEPLFLQDYVDDGFNSRQMARMTHIECFRLPVWESPVPEMMETFPEEKIYFLLFDYRKRNPLNQEARTTLLPL</sequence>
<evidence type="ECO:0000259" key="6">
    <source>
        <dbReference type="PROSITE" id="PS51332"/>
    </source>
</evidence>
<dbReference type="InterPro" id="IPR006638">
    <property type="entry name" value="Elp3/MiaA/NifB-like_rSAM"/>
</dbReference>
<evidence type="ECO:0000256" key="4">
    <source>
        <dbReference type="ARBA" id="ARBA00023004"/>
    </source>
</evidence>
<dbReference type="Pfam" id="PF04055">
    <property type="entry name" value="Radical_SAM"/>
    <property type="match status" value="1"/>
</dbReference>
<dbReference type="PANTHER" id="PTHR43409:SF16">
    <property type="entry name" value="SLR0320 PROTEIN"/>
    <property type="match status" value="1"/>
</dbReference>
<feature type="domain" description="Radical SAM core" evidence="7">
    <location>
        <begin position="215"/>
        <end position="445"/>
    </location>
</feature>
<dbReference type="Pfam" id="PF02310">
    <property type="entry name" value="B12-binding"/>
    <property type="match status" value="1"/>
</dbReference>
<proteinExistence type="predicted"/>
<dbReference type="CDD" id="cd01335">
    <property type="entry name" value="Radical_SAM"/>
    <property type="match status" value="1"/>
</dbReference>
<comment type="cofactor">
    <cofactor evidence="1">
        <name>[4Fe-4S] cluster</name>
        <dbReference type="ChEBI" id="CHEBI:49883"/>
    </cofactor>
</comment>
<dbReference type="GO" id="GO:0031419">
    <property type="term" value="F:cobalamin binding"/>
    <property type="evidence" value="ECO:0007669"/>
    <property type="project" value="InterPro"/>
</dbReference>
<dbReference type="SMART" id="SM00729">
    <property type="entry name" value="Elp3"/>
    <property type="match status" value="1"/>
</dbReference>
<protein>
    <submittedName>
        <fullName evidence="8">DUF4080 domain-containing protein</fullName>
    </submittedName>
</protein>
<dbReference type="InterPro" id="IPR036724">
    <property type="entry name" value="Cobalamin-bd_sf"/>
</dbReference>
<dbReference type="InterPro" id="IPR058240">
    <property type="entry name" value="rSAM_sf"/>
</dbReference>
<dbReference type="RefSeq" id="WP_102287425.1">
    <property type="nucleotide sequence ID" value="NZ_LT969517.1"/>
</dbReference>
<evidence type="ECO:0000256" key="5">
    <source>
        <dbReference type="ARBA" id="ARBA00023014"/>
    </source>
</evidence>
<gene>
    <name evidence="8" type="ORF">DXC51_02350</name>
</gene>
<evidence type="ECO:0000259" key="7">
    <source>
        <dbReference type="PROSITE" id="PS51918"/>
    </source>
</evidence>
<keyword evidence="5" id="KW-0411">Iron-sulfur</keyword>
<dbReference type="EMBL" id="QVLV01000001">
    <property type="protein sequence ID" value="RGE65174.1"/>
    <property type="molecule type" value="Genomic_DNA"/>
</dbReference>
<organism evidence="8 9">
    <name type="scientific">Eisenbergiella massiliensis</name>
    <dbReference type="NCBI Taxonomy" id="1720294"/>
    <lineage>
        <taxon>Bacteria</taxon>
        <taxon>Bacillati</taxon>
        <taxon>Bacillota</taxon>
        <taxon>Clostridia</taxon>
        <taxon>Lachnospirales</taxon>
        <taxon>Lachnospiraceae</taxon>
        <taxon>Eisenbergiella</taxon>
    </lineage>
</organism>
<dbReference type="Pfam" id="PF13311">
    <property type="entry name" value="DUF4080"/>
    <property type="match status" value="1"/>
</dbReference>
<evidence type="ECO:0000313" key="9">
    <source>
        <dbReference type="Proteomes" id="UP000260812"/>
    </source>
</evidence>
<comment type="caution">
    <text evidence="8">The sequence shown here is derived from an EMBL/GenBank/DDBJ whole genome shotgun (WGS) entry which is preliminary data.</text>
</comment>
<dbReference type="SUPFAM" id="SSF52242">
    <property type="entry name" value="Cobalamin (vitamin B12)-binding domain"/>
    <property type="match status" value="1"/>
</dbReference>
<dbReference type="AlphaFoldDB" id="A0A3E3IDL5"/>
<dbReference type="InterPro" id="IPR006158">
    <property type="entry name" value="Cobalamin-bd"/>
</dbReference>
<dbReference type="SUPFAM" id="SSF102114">
    <property type="entry name" value="Radical SAM enzymes"/>
    <property type="match status" value="1"/>
</dbReference>
<name>A0A3E3IDL5_9FIRM</name>